<evidence type="ECO:0000313" key="1">
    <source>
        <dbReference type="EMBL" id="TCL76878.1"/>
    </source>
</evidence>
<proteinExistence type="predicted"/>
<evidence type="ECO:0000313" key="2">
    <source>
        <dbReference type="Proteomes" id="UP000295008"/>
    </source>
</evidence>
<reference evidence="1 2" key="1">
    <citation type="submission" date="2019-03" db="EMBL/GenBank/DDBJ databases">
        <title>Genomic Encyclopedia of Type Strains, Phase IV (KMG-IV): sequencing the most valuable type-strain genomes for metagenomic binning, comparative biology and taxonomic classification.</title>
        <authorList>
            <person name="Goeker M."/>
        </authorList>
    </citation>
    <scope>NUCLEOTIDE SEQUENCE [LARGE SCALE GENOMIC DNA]</scope>
    <source>
        <strain evidence="1 2">LX-B</strain>
    </source>
</reference>
<keyword evidence="2" id="KW-1185">Reference proteome</keyword>
<gene>
    <name evidence="1" type="ORF">EDC14_1001163</name>
</gene>
<sequence length="114" mass="12329">MAGTRRNYHRNEGAFCKGCCSAIAPGELGLEFSLHVPLAGWVHLTAHDDPLCLAEAAGAMRGAGLPEVPACHGCGLEFGPGEAWLSYHNGRRRVWVHDEPECLKQALGVRFYEG</sequence>
<accession>A0A4R1SBK9</accession>
<comment type="caution">
    <text evidence="1">The sequence shown here is derived from an EMBL/GenBank/DDBJ whole genome shotgun (WGS) entry which is preliminary data.</text>
</comment>
<protein>
    <submittedName>
        <fullName evidence="1">Uncharacterized protein</fullName>
    </submittedName>
</protein>
<dbReference type="AlphaFoldDB" id="A0A4R1SBK9"/>
<organism evidence="1 2">
    <name type="scientific">Hydrogenispora ethanolica</name>
    <dbReference type="NCBI Taxonomy" id="1082276"/>
    <lineage>
        <taxon>Bacteria</taxon>
        <taxon>Bacillati</taxon>
        <taxon>Bacillota</taxon>
        <taxon>Hydrogenispora</taxon>
    </lineage>
</organism>
<dbReference type="Proteomes" id="UP000295008">
    <property type="component" value="Unassembled WGS sequence"/>
</dbReference>
<dbReference type="RefSeq" id="WP_132012275.1">
    <property type="nucleotide sequence ID" value="NZ_SLUN01000001.1"/>
</dbReference>
<name>A0A4R1SBK9_HYDET</name>
<dbReference type="EMBL" id="SLUN01000001">
    <property type="protein sequence ID" value="TCL76878.1"/>
    <property type="molecule type" value="Genomic_DNA"/>
</dbReference>